<feature type="domain" description="Gfo/Idh/MocA-like oxidoreductase N-terminal" evidence="5">
    <location>
        <begin position="51"/>
        <end position="146"/>
    </location>
</feature>
<dbReference type="PATRIC" id="fig|768706.3.peg.5225"/>
<organism evidence="7 8">
    <name type="scientific">Desulfosporosinus orientis (strain ATCC 19365 / DSM 765 / NCIMB 8382 / VKM B-1628 / Singapore I)</name>
    <name type="common">Desulfotomaculum orientis</name>
    <dbReference type="NCBI Taxonomy" id="768706"/>
    <lineage>
        <taxon>Bacteria</taxon>
        <taxon>Bacillati</taxon>
        <taxon>Bacillota</taxon>
        <taxon>Clostridia</taxon>
        <taxon>Eubacteriales</taxon>
        <taxon>Desulfitobacteriaceae</taxon>
        <taxon>Desulfosporosinus</taxon>
    </lineage>
</organism>
<evidence type="ECO:0000256" key="4">
    <source>
        <dbReference type="SAM" id="MobiDB-lite"/>
    </source>
</evidence>
<dbReference type="EMBL" id="CP003108">
    <property type="protein sequence ID" value="AET70519.1"/>
    <property type="molecule type" value="Genomic_DNA"/>
</dbReference>
<accession>G7WJT2</accession>
<dbReference type="GO" id="GO:0000271">
    <property type="term" value="P:polysaccharide biosynthetic process"/>
    <property type="evidence" value="ECO:0007669"/>
    <property type="project" value="TreeGrafter"/>
</dbReference>
<dbReference type="Gene3D" id="3.40.50.720">
    <property type="entry name" value="NAD(P)-binding Rossmann-like Domain"/>
    <property type="match status" value="1"/>
</dbReference>
<reference evidence="8" key="1">
    <citation type="submission" date="2011-11" db="EMBL/GenBank/DDBJ databases">
        <title>Complete sequence of Desulfosporosinus orientis DSM 765.</title>
        <authorList>
            <person name="Lucas S."/>
            <person name="Han J."/>
            <person name="Lapidus A."/>
            <person name="Cheng J.-F."/>
            <person name="Goodwin L."/>
            <person name="Pitluck S."/>
            <person name="Peters L."/>
            <person name="Ovchinnikova G."/>
            <person name="Teshima H."/>
            <person name="Detter J.C."/>
            <person name="Han C."/>
            <person name="Tapia R."/>
            <person name="Land M."/>
            <person name="Hauser L."/>
            <person name="Kyrpides N."/>
            <person name="Ivanova N."/>
            <person name="Pagani I."/>
            <person name="Pester M."/>
            <person name="Spring S."/>
            <person name="Ollivier B."/>
            <person name="Rattei T."/>
            <person name="Klenk H.-P."/>
            <person name="Wagner M."/>
            <person name="Loy A."/>
            <person name="Woyke T."/>
        </authorList>
    </citation>
    <scope>NUCLEOTIDE SEQUENCE [LARGE SCALE GENOMIC DNA]</scope>
    <source>
        <strain evidence="8">ATCC 19365 / DSM 765 / NCIMB 8382 / VKM B-1628</strain>
    </source>
</reference>
<dbReference type="GO" id="GO:0008483">
    <property type="term" value="F:transaminase activity"/>
    <property type="evidence" value="ECO:0007669"/>
    <property type="project" value="TreeGrafter"/>
</dbReference>
<dbReference type="KEGG" id="dor:Desor_5130"/>
<evidence type="ECO:0000259" key="5">
    <source>
        <dbReference type="Pfam" id="PF01408"/>
    </source>
</evidence>
<dbReference type="InterPro" id="IPR036291">
    <property type="entry name" value="NAD(P)-bd_dom_sf"/>
</dbReference>
<gene>
    <name evidence="7" type="ordered locus">Desor_5130</name>
</gene>
<evidence type="ECO:0000256" key="2">
    <source>
        <dbReference type="ARBA" id="ARBA00037999"/>
    </source>
</evidence>
<dbReference type="AlphaFoldDB" id="G7WJT2"/>
<protein>
    <submittedName>
        <fullName evidence="7">Putative PLP-dependent enzyme possibly involved in cell wall biogenesis</fullName>
    </submittedName>
</protein>
<dbReference type="SUPFAM" id="SSF53383">
    <property type="entry name" value="PLP-dependent transferases"/>
    <property type="match status" value="1"/>
</dbReference>
<evidence type="ECO:0000313" key="7">
    <source>
        <dbReference type="EMBL" id="AET70519.1"/>
    </source>
</evidence>
<dbReference type="Pfam" id="PF01041">
    <property type="entry name" value="DegT_DnrJ_EryC1"/>
    <property type="match status" value="1"/>
</dbReference>
<feature type="domain" description="GFO/IDH/MocA-like oxidoreductase" evidence="6">
    <location>
        <begin position="155"/>
        <end position="270"/>
    </location>
</feature>
<feature type="compositionally biased region" description="Basic and acidic residues" evidence="4">
    <location>
        <begin position="38"/>
        <end position="55"/>
    </location>
</feature>
<dbReference type="InterPro" id="IPR000683">
    <property type="entry name" value="Gfo/Idh/MocA-like_OxRdtase_N"/>
</dbReference>
<dbReference type="SUPFAM" id="SSF55347">
    <property type="entry name" value="Glyceraldehyde-3-phosphate dehydrogenase-like, C-terminal domain"/>
    <property type="match status" value="1"/>
</dbReference>
<dbReference type="Pfam" id="PF01408">
    <property type="entry name" value="GFO_IDH_MocA"/>
    <property type="match status" value="1"/>
</dbReference>
<dbReference type="HOGENOM" id="CLU_386222_0_0_9"/>
<keyword evidence="8" id="KW-1185">Reference proteome</keyword>
<dbReference type="Proteomes" id="UP000006346">
    <property type="component" value="Chromosome"/>
</dbReference>
<dbReference type="InterPro" id="IPR015424">
    <property type="entry name" value="PyrdxlP-dep_Trfase"/>
</dbReference>
<sequence>MHKLRMGILGPSAIAFNRFLPALKKSEHFEYAGVAVAKPHERNQSDNGSDNDHERKTMLKRSMAKAEDFLSKYQGAIFDGYEELLSSSIEAIYIPLPPALHYLWAKKALEYGKHVLLEKPFTTNLADTKKLLKIAEQKGLAVHENYAFCYHEQINKIRQLIKDREIGEIRQIRAAFGFPYRGAADFRYDRELGGGSLLDCGGYPIKLSTLFLGKTAQIMTAALHSAKEHNVDVFGSATLENADGITAQVSFGMDNSYKCELEIWGSKGRIYAPRIFTAPADLTAAVLLKKQEERVYEIAGSDQFLGSIEHFYHCIADNTLRQESYAEIESQSRQIDDILKVTNKAGGTMNLKSIPVVRPSMPPYEEYISEIKDMWNSRWLTHSGPKHQALEEKLCEYLEADNISLFANGHLALELAINALGLSGEIITTPFTFASTTQAIVRQGLTPVFCDINEDDYTIDVSKIEALITEKTSAIMPVHVYGNVCDVDTIAALAKKYNLKVIYDAAHAFGVKVKDRAVGNFGDMSMFSFHATKVFHTVEGGGLTFSNSKYSPVLARLRQFGMVGPESVPIVGTNAKMTEIHAAMGLCNLRHINEEIAKRGRAMQRYRELLSGVKGLRLCDPQKDITPNYSYFPVMFNKKEFGMNRDEVAALLEKNDILARKYFYPLTNDFEAYKGMFELQKTPVATRIAENVLTLPLYADLTVEDVDRICRIILQ</sequence>
<dbReference type="SUPFAM" id="SSF51735">
    <property type="entry name" value="NAD(P)-binding Rossmann-fold domains"/>
    <property type="match status" value="1"/>
</dbReference>
<name>G7WJT2_DESOD</name>
<evidence type="ECO:0000259" key="6">
    <source>
        <dbReference type="Pfam" id="PF22725"/>
    </source>
</evidence>
<dbReference type="PANTHER" id="PTHR30244:SF9">
    <property type="entry name" value="PROTEIN RV3402C"/>
    <property type="match status" value="1"/>
</dbReference>
<dbReference type="eggNOG" id="COG0399">
    <property type="taxonomic scope" value="Bacteria"/>
</dbReference>
<dbReference type="Gene3D" id="3.30.360.10">
    <property type="entry name" value="Dihydrodipicolinate Reductase, domain 2"/>
    <property type="match status" value="1"/>
</dbReference>
<dbReference type="STRING" id="768706.Desor_5130"/>
<dbReference type="Gene3D" id="3.40.640.10">
    <property type="entry name" value="Type I PLP-dependent aspartate aminotransferase-like (Major domain)"/>
    <property type="match status" value="1"/>
</dbReference>
<dbReference type="Pfam" id="PF22725">
    <property type="entry name" value="GFO_IDH_MocA_C3"/>
    <property type="match status" value="1"/>
</dbReference>
<dbReference type="InterPro" id="IPR055170">
    <property type="entry name" value="GFO_IDH_MocA-like_dom"/>
</dbReference>
<reference evidence="7 8" key="2">
    <citation type="journal article" date="2012" name="J. Bacteriol.">
        <title>Complete genome sequences of Desulfosporosinus orientis DSM765T, Desulfosporosinus youngiae DSM17734T, Desulfosporosinus meridiei DSM13257T, and Desulfosporosinus acidiphilus DSM22704T.</title>
        <authorList>
            <person name="Pester M."/>
            <person name="Brambilla E."/>
            <person name="Alazard D."/>
            <person name="Rattei T."/>
            <person name="Weinmaier T."/>
            <person name="Han J."/>
            <person name="Lucas S."/>
            <person name="Lapidus A."/>
            <person name="Cheng J.F."/>
            <person name="Goodwin L."/>
            <person name="Pitluck S."/>
            <person name="Peters L."/>
            <person name="Ovchinnikova G."/>
            <person name="Teshima H."/>
            <person name="Detter J.C."/>
            <person name="Han C.S."/>
            <person name="Tapia R."/>
            <person name="Land M.L."/>
            <person name="Hauser L."/>
            <person name="Kyrpides N.C."/>
            <person name="Ivanova N.N."/>
            <person name="Pagani I."/>
            <person name="Huntmann M."/>
            <person name="Wei C.L."/>
            <person name="Davenport K.W."/>
            <person name="Daligault H."/>
            <person name="Chain P.S."/>
            <person name="Chen A."/>
            <person name="Mavromatis K."/>
            <person name="Markowitz V."/>
            <person name="Szeto E."/>
            <person name="Mikhailova N."/>
            <person name="Pati A."/>
            <person name="Wagner M."/>
            <person name="Woyke T."/>
            <person name="Ollivier B."/>
            <person name="Klenk H.P."/>
            <person name="Spring S."/>
            <person name="Loy A."/>
        </authorList>
    </citation>
    <scope>NUCLEOTIDE SEQUENCE [LARGE SCALE GENOMIC DNA]</scope>
    <source>
        <strain evidence="8">ATCC 19365 / DSM 765 / NCIMB 8382 / VKM B-1628</strain>
    </source>
</reference>
<keyword evidence="1 3" id="KW-0663">Pyridoxal phosphate</keyword>
<proteinExistence type="inferred from homology"/>
<evidence type="ECO:0000256" key="3">
    <source>
        <dbReference type="RuleBase" id="RU004508"/>
    </source>
</evidence>
<dbReference type="InterPro" id="IPR015421">
    <property type="entry name" value="PyrdxlP-dep_Trfase_major"/>
</dbReference>
<dbReference type="InterPro" id="IPR000653">
    <property type="entry name" value="DegT/StrS_aminotransferase"/>
</dbReference>
<dbReference type="CDD" id="cd00616">
    <property type="entry name" value="AHBA_syn"/>
    <property type="match status" value="1"/>
</dbReference>
<dbReference type="GO" id="GO:0000166">
    <property type="term" value="F:nucleotide binding"/>
    <property type="evidence" value="ECO:0007669"/>
    <property type="project" value="InterPro"/>
</dbReference>
<dbReference type="eggNOG" id="COG0673">
    <property type="taxonomic scope" value="Bacteria"/>
</dbReference>
<dbReference type="PANTHER" id="PTHR30244">
    <property type="entry name" value="TRANSAMINASE"/>
    <property type="match status" value="1"/>
</dbReference>
<evidence type="ECO:0000256" key="1">
    <source>
        <dbReference type="ARBA" id="ARBA00022898"/>
    </source>
</evidence>
<dbReference type="GO" id="GO:0030170">
    <property type="term" value="F:pyridoxal phosphate binding"/>
    <property type="evidence" value="ECO:0007669"/>
    <property type="project" value="TreeGrafter"/>
</dbReference>
<evidence type="ECO:0000313" key="8">
    <source>
        <dbReference type="Proteomes" id="UP000006346"/>
    </source>
</evidence>
<feature type="region of interest" description="Disordered" evidence="4">
    <location>
        <begin position="36"/>
        <end position="55"/>
    </location>
</feature>
<comment type="similarity">
    <text evidence="2 3">Belongs to the DegT/DnrJ/EryC1 family.</text>
</comment>